<gene>
    <name evidence="2" type="ORF">LI90_3004</name>
</gene>
<keyword evidence="3" id="KW-1185">Reference proteome</keyword>
<evidence type="ECO:0000313" key="3">
    <source>
        <dbReference type="Proteomes" id="UP000070188"/>
    </source>
</evidence>
<evidence type="ECO:0000256" key="1">
    <source>
        <dbReference type="SAM" id="MobiDB-lite"/>
    </source>
</evidence>
<dbReference type="PATRIC" id="fig|1469144.10.peg.3239"/>
<dbReference type="Proteomes" id="UP000070188">
    <property type="component" value="Unassembled WGS sequence"/>
</dbReference>
<accession>A0A132MVT2</accession>
<feature type="compositionally biased region" description="Basic and acidic residues" evidence="1">
    <location>
        <begin position="1"/>
        <end position="10"/>
    </location>
</feature>
<dbReference type="STRING" id="1469144.LI90_3004"/>
<feature type="region of interest" description="Disordered" evidence="1">
    <location>
        <begin position="1"/>
        <end position="27"/>
    </location>
</feature>
<name>A0A132MVT2_9ACTN</name>
<proteinExistence type="predicted"/>
<comment type="caution">
    <text evidence="2">The sequence shown here is derived from an EMBL/GenBank/DDBJ whole genome shotgun (WGS) entry which is preliminary data.</text>
</comment>
<dbReference type="RefSeq" id="WP_171843038.1">
    <property type="nucleotide sequence ID" value="NZ_LAXD01000001.1"/>
</dbReference>
<evidence type="ECO:0000313" key="2">
    <source>
        <dbReference type="EMBL" id="KWX01969.1"/>
    </source>
</evidence>
<reference evidence="3" key="1">
    <citation type="submission" date="2015-04" db="EMBL/GenBank/DDBJ databases">
        <title>Physiological reanalysis, assessment of diazotrophy, and genome sequences of multiple isolates of Streptomyces thermoautotrophicus.</title>
        <authorList>
            <person name="MacKellar D.C."/>
            <person name="Lieber L."/>
            <person name="Norman J."/>
            <person name="Bolger A."/>
            <person name="Tobin C."/>
            <person name="Murray J.W."/>
            <person name="Chang R."/>
            <person name="Ford T."/>
            <person name="Nguyen P.Q."/>
            <person name="Woodward J."/>
            <person name="Permingeat H."/>
            <person name="Joshi N.S."/>
            <person name="Silver P.A."/>
            <person name="Usadel B."/>
            <person name="Rutherford A.W."/>
            <person name="Friesen M."/>
            <person name="Prell J."/>
        </authorList>
    </citation>
    <scope>NUCLEOTIDE SEQUENCE [LARGE SCALE GENOMIC DNA]</scope>
    <source>
        <strain evidence="3">H1</strain>
    </source>
</reference>
<dbReference type="AlphaFoldDB" id="A0A132MVT2"/>
<dbReference type="EMBL" id="LAXD01000001">
    <property type="protein sequence ID" value="KWX01969.1"/>
    <property type="molecule type" value="Genomic_DNA"/>
</dbReference>
<feature type="compositionally biased region" description="Polar residues" evidence="1">
    <location>
        <begin position="11"/>
        <end position="20"/>
    </location>
</feature>
<organism evidence="2 3">
    <name type="scientific">Carbonactinospora thermoautotrophica</name>
    <dbReference type="NCBI Taxonomy" id="1469144"/>
    <lineage>
        <taxon>Bacteria</taxon>
        <taxon>Bacillati</taxon>
        <taxon>Actinomycetota</taxon>
        <taxon>Actinomycetes</taxon>
        <taxon>Kitasatosporales</taxon>
        <taxon>Carbonactinosporaceae</taxon>
        <taxon>Carbonactinospora</taxon>
    </lineage>
</organism>
<sequence>MIATRTHTDQQAHGTAQAQTPVHPVNDHFGTRVFLSGGCRVQAARQFARDVLTRWGLVELTAVAQGYWLANSPPTPNSTPEASTW</sequence>
<protein>
    <submittedName>
        <fullName evidence="2">Uncharacterized protein</fullName>
    </submittedName>
</protein>